<dbReference type="Gene3D" id="1.10.10.10">
    <property type="entry name" value="Winged helix-like DNA-binding domain superfamily/Winged helix DNA-binding domain"/>
    <property type="match status" value="1"/>
</dbReference>
<proteinExistence type="predicted"/>
<accession>A0A8S5TKP1</accession>
<protein>
    <submittedName>
        <fullName evidence="1">Winged helix-turn-helix transcription repressor</fullName>
    </submittedName>
</protein>
<sequence>MSDTKIKDMFFTIPIKWVLDNNFKSGEFRLLLYIFSIADNEGEINKTIGMLASAIQEKESVISKYLKRLSELNYISVTPERTNSYNLYRKIKILKLFEE</sequence>
<evidence type="ECO:0000313" key="1">
    <source>
        <dbReference type="EMBL" id="DAF63861.1"/>
    </source>
</evidence>
<organism evidence="1">
    <name type="scientific">Siphoviridae sp. ctSmR6</name>
    <dbReference type="NCBI Taxonomy" id="2827873"/>
    <lineage>
        <taxon>Viruses</taxon>
        <taxon>Duplodnaviria</taxon>
        <taxon>Heunggongvirae</taxon>
        <taxon>Uroviricota</taxon>
        <taxon>Caudoviricetes</taxon>
    </lineage>
</organism>
<dbReference type="InterPro" id="IPR036388">
    <property type="entry name" value="WH-like_DNA-bd_sf"/>
</dbReference>
<dbReference type="EMBL" id="BK032844">
    <property type="protein sequence ID" value="DAF63861.1"/>
    <property type="molecule type" value="Genomic_DNA"/>
</dbReference>
<reference evidence="1" key="1">
    <citation type="journal article" date="2021" name="Proc. Natl. Acad. Sci. U.S.A.">
        <title>A Catalog of Tens of Thousands of Viruses from Human Metagenomes Reveals Hidden Associations with Chronic Diseases.</title>
        <authorList>
            <person name="Tisza M.J."/>
            <person name="Buck C.B."/>
        </authorList>
    </citation>
    <scope>NUCLEOTIDE SEQUENCE</scope>
    <source>
        <strain evidence="1">CtSmR6</strain>
    </source>
</reference>
<name>A0A8S5TKP1_9CAUD</name>